<keyword evidence="2" id="KW-0326">Glycosidase</keyword>
<feature type="region of interest" description="Disordered" evidence="3">
    <location>
        <begin position="68"/>
        <end position="93"/>
    </location>
</feature>
<dbReference type="Pfam" id="PF08244">
    <property type="entry name" value="Glyco_hydro_32C"/>
    <property type="match status" value="1"/>
</dbReference>
<keyword evidence="6" id="KW-1185">Reference proteome</keyword>
<name>A0ABN9RZJ1_9DINO</name>
<evidence type="ECO:0000256" key="1">
    <source>
        <dbReference type="ARBA" id="ARBA00022801"/>
    </source>
</evidence>
<keyword evidence="1" id="KW-0378">Hydrolase</keyword>
<comment type="caution">
    <text evidence="5">The sequence shown here is derived from an EMBL/GenBank/DDBJ whole genome shotgun (WGS) entry which is preliminary data.</text>
</comment>
<evidence type="ECO:0000313" key="6">
    <source>
        <dbReference type="Proteomes" id="UP001189429"/>
    </source>
</evidence>
<dbReference type="PANTHER" id="PTHR43101">
    <property type="entry name" value="BETA-FRUCTOSIDASE"/>
    <property type="match status" value="1"/>
</dbReference>
<evidence type="ECO:0000259" key="4">
    <source>
        <dbReference type="Pfam" id="PF08244"/>
    </source>
</evidence>
<dbReference type="InterPro" id="IPR013320">
    <property type="entry name" value="ConA-like_dom_sf"/>
</dbReference>
<evidence type="ECO:0000256" key="3">
    <source>
        <dbReference type="SAM" id="MobiDB-lite"/>
    </source>
</evidence>
<dbReference type="SUPFAM" id="SSF75005">
    <property type="entry name" value="Arabinanase/levansucrase/invertase"/>
    <property type="match status" value="1"/>
</dbReference>
<evidence type="ECO:0000313" key="5">
    <source>
        <dbReference type="EMBL" id="CAK0824794.1"/>
    </source>
</evidence>
<dbReference type="InterPro" id="IPR013189">
    <property type="entry name" value="Glyco_hydro_32_C"/>
</dbReference>
<protein>
    <recommendedName>
        <fullName evidence="4">Glycosyl hydrolase family 32 C-terminal domain-containing protein</fullName>
    </recommendedName>
</protein>
<gene>
    <name evidence="5" type="ORF">PCOR1329_LOCUS25095</name>
</gene>
<sequence length="366" mass="38952">MNDPNGLQWRRLQGGQLSYEMFHQLGAGQVSEAAYIALVPATDGGPARQRGAAPGLLPPTASSACQWGRGRGGGQRHGRRLHSGHDPRDLHSRNRGAGVHLARVARKTLTNSLWITGAASRREGELYKFHEERFNGNPSRGPVDVGGGTHCGQSMWDAKGRRIQFMWLKLNLPGANWTGAQTIPREIALAPAGSSSGLLFKPIVEMATLHASVEPAINEAFETGARRVFSPPDGLHCHVKANLTLQEGSAVAITVRDSEGDMADAHGSLLISAQLQNGEYTVVFGEASVQVSLPGSLRLEIFVDGPVVELFVNGGERVLTTNSGNPQYISDTKLSVEGNGVAATVTLQVWSMAQAVSGPGDHQVVV</sequence>
<organism evidence="5 6">
    <name type="scientific">Prorocentrum cordatum</name>
    <dbReference type="NCBI Taxonomy" id="2364126"/>
    <lineage>
        <taxon>Eukaryota</taxon>
        <taxon>Sar</taxon>
        <taxon>Alveolata</taxon>
        <taxon>Dinophyceae</taxon>
        <taxon>Prorocentrales</taxon>
        <taxon>Prorocentraceae</taxon>
        <taxon>Prorocentrum</taxon>
    </lineage>
</organism>
<dbReference type="SUPFAM" id="SSF49899">
    <property type="entry name" value="Concanavalin A-like lectins/glucanases"/>
    <property type="match status" value="1"/>
</dbReference>
<proteinExistence type="predicted"/>
<evidence type="ECO:0000256" key="2">
    <source>
        <dbReference type="ARBA" id="ARBA00023295"/>
    </source>
</evidence>
<dbReference type="Gene3D" id="2.115.10.20">
    <property type="entry name" value="Glycosyl hydrolase domain, family 43"/>
    <property type="match status" value="1"/>
</dbReference>
<dbReference type="SMART" id="SM00640">
    <property type="entry name" value="Glyco_32"/>
    <property type="match status" value="1"/>
</dbReference>
<dbReference type="InterPro" id="IPR001362">
    <property type="entry name" value="Glyco_hydro_32"/>
</dbReference>
<accession>A0ABN9RZJ1</accession>
<dbReference type="EMBL" id="CAUYUJ010008735">
    <property type="protein sequence ID" value="CAK0824794.1"/>
    <property type="molecule type" value="Genomic_DNA"/>
</dbReference>
<reference evidence="5" key="1">
    <citation type="submission" date="2023-10" db="EMBL/GenBank/DDBJ databases">
        <authorList>
            <person name="Chen Y."/>
            <person name="Shah S."/>
            <person name="Dougan E. K."/>
            <person name="Thang M."/>
            <person name="Chan C."/>
        </authorList>
    </citation>
    <scope>NUCLEOTIDE SEQUENCE [LARGE SCALE GENOMIC DNA]</scope>
</reference>
<feature type="compositionally biased region" description="Basic and acidic residues" evidence="3">
    <location>
        <begin position="83"/>
        <end position="92"/>
    </location>
</feature>
<dbReference type="PANTHER" id="PTHR43101:SF1">
    <property type="entry name" value="BETA-FRUCTOSIDASE"/>
    <property type="match status" value="1"/>
</dbReference>
<dbReference type="InterPro" id="IPR023296">
    <property type="entry name" value="Glyco_hydro_beta-prop_sf"/>
</dbReference>
<feature type="domain" description="Glycosyl hydrolase family 32 C-terminal" evidence="4">
    <location>
        <begin position="289"/>
        <end position="351"/>
    </location>
</feature>
<dbReference type="Gene3D" id="2.60.120.560">
    <property type="entry name" value="Exo-inulinase, domain 1"/>
    <property type="match status" value="1"/>
</dbReference>
<dbReference type="Proteomes" id="UP001189429">
    <property type="component" value="Unassembled WGS sequence"/>
</dbReference>
<dbReference type="InterPro" id="IPR051214">
    <property type="entry name" value="GH32_Enzymes"/>
</dbReference>